<dbReference type="InterPro" id="IPR015797">
    <property type="entry name" value="NUDIX_hydrolase-like_dom_sf"/>
</dbReference>
<dbReference type="PROSITE" id="PS51462">
    <property type="entry name" value="NUDIX"/>
    <property type="match status" value="1"/>
</dbReference>
<dbReference type="GO" id="GO:0006754">
    <property type="term" value="P:ATP biosynthetic process"/>
    <property type="evidence" value="ECO:0007669"/>
    <property type="project" value="TreeGrafter"/>
</dbReference>
<gene>
    <name evidence="4" type="ORF">BCR42DRAFT_403191</name>
</gene>
<evidence type="ECO:0000313" key="5">
    <source>
        <dbReference type="Proteomes" id="UP000193560"/>
    </source>
</evidence>
<dbReference type="InterPro" id="IPR020476">
    <property type="entry name" value="Nudix_hydrolase"/>
</dbReference>
<dbReference type="AlphaFoldDB" id="A0A1X2IZ51"/>
<feature type="domain" description="Nudix hydrolase" evidence="3">
    <location>
        <begin position="9"/>
        <end position="148"/>
    </location>
</feature>
<reference evidence="4 5" key="1">
    <citation type="submission" date="2016-07" db="EMBL/GenBank/DDBJ databases">
        <title>Pervasive Adenine N6-methylation of Active Genes in Fungi.</title>
        <authorList>
            <consortium name="DOE Joint Genome Institute"/>
            <person name="Mondo S.J."/>
            <person name="Dannebaum R.O."/>
            <person name="Kuo R.C."/>
            <person name="Labutti K."/>
            <person name="Haridas S."/>
            <person name="Kuo A."/>
            <person name="Salamov A."/>
            <person name="Ahrendt S.R."/>
            <person name="Lipzen A."/>
            <person name="Sullivan W."/>
            <person name="Andreopoulos W.B."/>
            <person name="Clum A."/>
            <person name="Lindquist E."/>
            <person name="Daum C."/>
            <person name="Ramamoorthy G.K."/>
            <person name="Gryganskyi A."/>
            <person name="Culley D."/>
            <person name="Magnuson J.K."/>
            <person name="James T.Y."/>
            <person name="O'Malley M.A."/>
            <person name="Stajich J.E."/>
            <person name="Spatafora J.W."/>
            <person name="Visel A."/>
            <person name="Grigoriev I.V."/>
        </authorList>
    </citation>
    <scope>NUCLEOTIDE SEQUENCE [LARGE SCALE GENOMIC DNA]</scope>
    <source>
        <strain evidence="4 5">NRRL 1336</strain>
    </source>
</reference>
<dbReference type="Proteomes" id="UP000193560">
    <property type="component" value="Unassembled WGS sequence"/>
</dbReference>
<dbReference type="Gene3D" id="3.90.79.10">
    <property type="entry name" value="Nucleoside Triphosphate Pyrophosphohydrolase"/>
    <property type="match status" value="1"/>
</dbReference>
<evidence type="ECO:0000313" key="4">
    <source>
        <dbReference type="EMBL" id="ORZ24565.1"/>
    </source>
</evidence>
<proteinExistence type="inferred from homology"/>
<evidence type="ECO:0000256" key="2">
    <source>
        <dbReference type="RuleBase" id="RU003476"/>
    </source>
</evidence>
<accession>A0A1X2IZ51</accession>
<dbReference type="OrthoDB" id="414075at2759"/>
<dbReference type="PROSITE" id="PS00893">
    <property type="entry name" value="NUDIX_BOX"/>
    <property type="match status" value="1"/>
</dbReference>
<dbReference type="InterPro" id="IPR020084">
    <property type="entry name" value="NUDIX_hydrolase_CS"/>
</dbReference>
<dbReference type="EMBL" id="MCGE01000002">
    <property type="protein sequence ID" value="ORZ24565.1"/>
    <property type="molecule type" value="Genomic_DNA"/>
</dbReference>
<dbReference type="Pfam" id="PF00293">
    <property type="entry name" value="NUDIX"/>
    <property type="match status" value="1"/>
</dbReference>
<dbReference type="PRINTS" id="PR00502">
    <property type="entry name" value="NUDIXFAMILY"/>
</dbReference>
<dbReference type="PANTHER" id="PTHR21340:SF0">
    <property type="entry name" value="BIS(5'-NUCLEOSYL)-TETRAPHOSPHATASE [ASYMMETRICAL]"/>
    <property type="match status" value="1"/>
</dbReference>
<dbReference type="PANTHER" id="PTHR21340">
    <property type="entry name" value="DIADENOSINE 5,5-P1,P4-TETRAPHOSPHATE PYROPHOSPHOHYDROLASE MUTT"/>
    <property type="match status" value="1"/>
</dbReference>
<name>A0A1X2IZ51_9FUNG</name>
<sequence length="148" mass="16973">MTITSQQHLYRSVASIMVRRPPLTSNNNLSANYLFEDPMHSFSRHKDSSLYLLVKKPRKENAWQLPQGGVDPGETIAQGALRELEEECGLDIKVKLVETTPSCYYQYQFPEAFVAKHKRKHIGAKVQRVRVKVSDIDLLITILNTLYI</sequence>
<comment type="caution">
    <text evidence="4">The sequence shown here is derived from an EMBL/GenBank/DDBJ whole genome shotgun (WGS) entry which is preliminary data.</text>
</comment>
<keyword evidence="5" id="KW-1185">Reference proteome</keyword>
<dbReference type="GO" id="GO:0006167">
    <property type="term" value="P:AMP biosynthetic process"/>
    <property type="evidence" value="ECO:0007669"/>
    <property type="project" value="TreeGrafter"/>
</dbReference>
<comment type="similarity">
    <text evidence="2">Belongs to the Nudix hydrolase family.</text>
</comment>
<evidence type="ECO:0000256" key="1">
    <source>
        <dbReference type="ARBA" id="ARBA00022801"/>
    </source>
</evidence>
<dbReference type="InterPro" id="IPR000086">
    <property type="entry name" value="NUDIX_hydrolase_dom"/>
</dbReference>
<dbReference type="InterPro" id="IPR051325">
    <property type="entry name" value="Nudix_hydrolase_domain"/>
</dbReference>
<protein>
    <recommendedName>
        <fullName evidence="3">Nudix hydrolase domain-containing protein</fullName>
    </recommendedName>
</protein>
<dbReference type="STRING" id="90262.A0A1X2IZ51"/>
<dbReference type="GO" id="GO:0004081">
    <property type="term" value="F:bis(5'-nucleosyl)-tetraphosphatase (asymmetrical) activity"/>
    <property type="evidence" value="ECO:0007669"/>
    <property type="project" value="TreeGrafter"/>
</dbReference>
<dbReference type="SUPFAM" id="SSF55811">
    <property type="entry name" value="Nudix"/>
    <property type="match status" value="1"/>
</dbReference>
<organism evidence="4 5">
    <name type="scientific">Absidia repens</name>
    <dbReference type="NCBI Taxonomy" id="90262"/>
    <lineage>
        <taxon>Eukaryota</taxon>
        <taxon>Fungi</taxon>
        <taxon>Fungi incertae sedis</taxon>
        <taxon>Mucoromycota</taxon>
        <taxon>Mucoromycotina</taxon>
        <taxon>Mucoromycetes</taxon>
        <taxon>Mucorales</taxon>
        <taxon>Cunninghamellaceae</taxon>
        <taxon>Absidia</taxon>
    </lineage>
</organism>
<evidence type="ECO:0000259" key="3">
    <source>
        <dbReference type="PROSITE" id="PS51462"/>
    </source>
</evidence>
<keyword evidence="1 2" id="KW-0378">Hydrolase</keyword>